<proteinExistence type="predicted"/>
<reference evidence="3 4" key="1">
    <citation type="journal article" date="2014" name="Nat. Genet.">
        <title>Genome sequence of the hot pepper provides insights into the evolution of pungency in Capsicum species.</title>
        <authorList>
            <person name="Kim S."/>
            <person name="Park M."/>
            <person name="Yeom S.I."/>
            <person name="Kim Y.M."/>
            <person name="Lee J.M."/>
            <person name="Lee H.A."/>
            <person name="Seo E."/>
            <person name="Choi J."/>
            <person name="Cheong K."/>
            <person name="Kim K.T."/>
            <person name="Jung K."/>
            <person name="Lee G.W."/>
            <person name="Oh S.K."/>
            <person name="Bae C."/>
            <person name="Kim S.B."/>
            <person name="Lee H.Y."/>
            <person name="Kim S.Y."/>
            <person name="Kim M.S."/>
            <person name="Kang B.C."/>
            <person name="Jo Y.D."/>
            <person name="Yang H.B."/>
            <person name="Jeong H.J."/>
            <person name="Kang W.H."/>
            <person name="Kwon J.K."/>
            <person name="Shin C."/>
            <person name="Lim J.Y."/>
            <person name="Park J.H."/>
            <person name="Huh J.H."/>
            <person name="Kim J.S."/>
            <person name="Kim B.D."/>
            <person name="Cohen O."/>
            <person name="Paran I."/>
            <person name="Suh M.C."/>
            <person name="Lee S.B."/>
            <person name="Kim Y.K."/>
            <person name="Shin Y."/>
            <person name="Noh S.J."/>
            <person name="Park J."/>
            <person name="Seo Y.S."/>
            <person name="Kwon S.Y."/>
            <person name="Kim H.A."/>
            <person name="Park J.M."/>
            <person name="Kim H.J."/>
            <person name="Choi S.B."/>
            <person name="Bosland P.W."/>
            <person name="Reeves G."/>
            <person name="Jo S.H."/>
            <person name="Lee B.W."/>
            <person name="Cho H.T."/>
            <person name="Choi H.S."/>
            <person name="Lee M.S."/>
            <person name="Yu Y."/>
            <person name="Do Choi Y."/>
            <person name="Park B.S."/>
            <person name="van Deynze A."/>
            <person name="Ashrafi H."/>
            <person name="Hill T."/>
            <person name="Kim W.T."/>
            <person name="Pai H.S."/>
            <person name="Ahn H.K."/>
            <person name="Yeam I."/>
            <person name="Giovannoni J.J."/>
            <person name="Rose J.K."/>
            <person name="Sorensen I."/>
            <person name="Lee S.J."/>
            <person name="Kim R.W."/>
            <person name="Choi I.Y."/>
            <person name="Choi B.S."/>
            <person name="Lim J.S."/>
            <person name="Lee Y.H."/>
            <person name="Choi D."/>
        </authorList>
    </citation>
    <scope>NUCLEOTIDE SEQUENCE [LARGE SCALE GENOMIC DNA]</scope>
    <source>
        <strain evidence="4">cv. CM334</strain>
    </source>
</reference>
<accession>A0A2G2ZZY1</accession>
<keyword evidence="1" id="KW-0175">Coiled coil</keyword>
<dbReference type="EMBL" id="AYRZ02000003">
    <property type="protein sequence ID" value="PHT87536.1"/>
    <property type="molecule type" value="Genomic_DNA"/>
</dbReference>
<comment type="caution">
    <text evidence="3">The sequence shown here is derived from an EMBL/GenBank/DDBJ whole genome shotgun (WGS) entry which is preliminary data.</text>
</comment>
<evidence type="ECO:0008006" key="5">
    <source>
        <dbReference type="Google" id="ProtNLM"/>
    </source>
</evidence>
<keyword evidence="4" id="KW-1185">Reference proteome</keyword>
<dbReference type="AlphaFoldDB" id="A0A2G2ZZY1"/>
<evidence type="ECO:0000256" key="1">
    <source>
        <dbReference type="SAM" id="Coils"/>
    </source>
</evidence>
<dbReference type="OMA" id="MERFFAN"/>
<evidence type="ECO:0000313" key="4">
    <source>
        <dbReference type="Proteomes" id="UP000222542"/>
    </source>
</evidence>
<gene>
    <name evidence="3" type="ORF">T459_09642</name>
</gene>
<protein>
    <recommendedName>
        <fullName evidence="5">Retrotransposon gag domain-containing protein</fullName>
    </recommendedName>
</protein>
<sequence length="166" mass="19101">MRLFGEDESGFDGRQDAESEVLVRTCDEETFPGTMTITETRAKTTEENVNKLEVQLQNYMAETNKNLESSDSKMDDLNHKFDVMMERFFANREGILGSSPADVHHAENSGSRPRMVDPQDNCPGRLHNHYSGAKVECPYFEDGDPRSWLQKCERYFSYHHLIDAQN</sequence>
<dbReference type="Proteomes" id="UP000222542">
    <property type="component" value="Unassembled WGS sequence"/>
</dbReference>
<dbReference type="Gramene" id="PHT87536">
    <property type="protein sequence ID" value="PHT87536"/>
    <property type="gene ID" value="T459_09642"/>
</dbReference>
<evidence type="ECO:0000313" key="3">
    <source>
        <dbReference type="EMBL" id="PHT87536.1"/>
    </source>
</evidence>
<feature type="coiled-coil region" evidence="1">
    <location>
        <begin position="35"/>
        <end position="80"/>
    </location>
</feature>
<name>A0A2G2ZZY1_CAPAN</name>
<feature type="region of interest" description="Disordered" evidence="2">
    <location>
        <begin position="98"/>
        <end position="118"/>
    </location>
</feature>
<reference evidence="3 4" key="2">
    <citation type="journal article" date="2017" name="Genome Biol.">
        <title>New reference genome sequences of hot pepper reveal the massive evolution of plant disease-resistance genes by retroduplication.</title>
        <authorList>
            <person name="Kim S."/>
            <person name="Park J."/>
            <person name="Yeom S.I."/>
            <person name="Kim Y.M."/>
            <person name="Seo E."/>
            <person name="Kim K.T."/>
            <person name="Kim M.S."/>
            <person name="Lee J.M."/>
            <person name="Cheong K."/>
            <person name="Shin H.S."/>
            <person name="Kim S.B."/>
            <person name="Han K."/>
            <person name="Lee J."/>
            <person name="Park M."/>
            <person name="Lee H.A."/>
            <person name="Lee H.Y."/>
            <person name="Lee Y."/>
            <person name="Oh S."/>
            <person name="Lee J.H."/>
            <person name="Choi E."/>
            <person name="Choi E."/>
            <person name="Lee S.E."/>
            <person name="Jeon J."/>
            <person name="Kim H."/>
            <person name="Choi G."/>
            <person name="Song H."/>
            <person name="Lee J."/>
            <person name="Lee S.C."/>
            <person name="Kwon J.K."/>
            <person name="Lee H.Y."/>
            <person name="Koo N."/>
            <person name="Hong Y."/>
            <person name="Kim R.W."/>
            <person name="Kang W.H."/>
            <person name="Huh J.H."/>
            <person name="Kang B.C."/>
            <person name="Yang T.J."/>
            <person name="Lee Y.H."/>
            <person name="Bennetzen J.L."/>
            <person name="Choi D."/>
        </authorList>
    </citation>
    <scope>NUCLEOTIDE SEQUENCE [LARGE SCALE GENOMIC DNA]</scope>
    <source>
        <strain evidence="4">cv. CM334</strain>
    </source>
</reference>
<organism evidence="3 4">
    <name type="scientific">Capsicum annuum</name>
    <name type="common">Capsicum pepper</name>
    <dbReference type="NCBI Taxonomy" id="4072"/>
    <lineage>
        <taxon>Eukaryota</taxon>
        <taxon>Viridiplantae</taxon>
        <taxon>Streptophyta</taxon>
        <taxon>Embryophyta</taxon>
        <taxon>Tracheophyta</taxon>
        <taxon>Spermatophyta</taxon>
        <taxon>Magnoliopsida</taxon>
        <taxon>eudicotyledons</taxon>
        <taxon>Gunneridae</taxon>
        <taxon>Pentapetalae</taxon>
        <taxon>asterids</taxon>
        <taxon>lamiids</taxon>
        <taxon>Solanales</taxon>
        <taxon>Solanaceae</taxon>
        <taxon>Solanoideae</taxon>
        <taxon>Capsiceae</taxon>
        <taxon>Capsicum</taxon>
    </lineage>
</organism>
<evidence type="ECO:0000256" key="2">
    <source>
        <dbReference type="SAM" id="MobiDB-lite"/>
    </source>
</evidence>